<name>A0ABV3XXZ2_9RHOB</name>
<evidence type="ECO:0000256" key="3">
    <source>
        <dbReference type="ARBA" id="ARBA00022475"/>
    </source>
</evidence>
<feature type="transmembrane region" description="Helical" evidence="7">
    <location>
        <begin position="103"/>
        <end position="124"/>
    </location>
</feature>
<feature type="transmembrane region" description="Helical" evidence="7">
    <location>
        <begin position="259"/>
        <end position="282"/>
    </location>
</feature>
<feature type="transmembrane region" description="Helical" evidence="7">
    <location>
        <begin position="136"/>
        <end position="159"/>
    </location>
</feature>
<dbReference type="RefSeq" id="WP_125403199.1">
    <property type="nucleotide sequence ID" value="NZ_JBEHHI010000005.1"/>
</dbReference>
<protein>
    <submittedName>
        <fullName evidence="8">O-antigen/teichoic acid export membrane protein</fullName>
    </submittedName>
</protein>
<dbReference type="EMBL" id="JBEHHI010000005">
    <property type="protein sequence ID" value="MEX5730233.1"/>
    <property type="molecule type" value="Genomic_DNA"/>
</dbReference>
<evidence type="ECO:0000256" key="4">
    <source>
        <dbReference type="ARBA" id="ARBA00022692"/>
    </source>
</evidence>
<comment type="subcellular location">
    <subcellularLocation>
        <location evidence="1">Cell membrane</location>
        <topology evidence="1">Multi-pass membrane protein</topology>
    </subcellularLocation>
</comment>
<feature type="transmembrane region" description="Helical" evidence="7">
    <location>
        <begin position="54"/>
        <end position="76"/>
    </location>
</feature>
<comment type="caution">
    <text evidence="8">The sequence shown here is derived from an EMBL/GenBank/DDBJ whole genome shotgun (WGS) entry which is preliminary data.</text>
</comment>
<dbReference type="Pfam" id="PF13440">
    <property type="entry name" value="Polysacc_synt_3"/>
    <property type="match status" value="1"/>
</dbReference>
<evidence type="ECO:0000256" key="7">
    <source>
        <dbReference type="SAM" id="Phobius"/>
    </source>
</evidence>
<dbReference type="PANTHER" id="PTHR30250:SF10">
    <property type="entry name" value="LIPOPOLYSACCHARIDE BIOSYNTHESIS PROTEIN WZXC"/>
    <property type="match status" value="1"/>
</dbReference>
<keyword evidence="5 7" id="KW-1133">Transmembrane helix</keyword>
<feature type="transmembrane region" description="Helical" evidence="7">
    <location>
        <begin position="171"/>
        <end position="191"/>
    </location>
</feature>
<evidence type="ECO:0000313" key="9">
    <source>
        <dbReference type="Proteomes" id="UP001560019"/>
    </source>
</evidence>
<feature type="transmembrane region" description="Helical" evidence="7">
    <location>
        <begin position="438"/>
        <end position="458"/>
    </location>
</feature>
<feature type="transmembrane region" description="Helical" evidence="7">
    <location>
        <begin position="313"/>
        <end position="334"/>
    </location>
</feature>
<feature type="transmembrane region" description="Helical" evidence="7">
    <location>
        <begin position="354"/>
        <end position="375"/>
    </location>
</feature>
<feature type="transmembrane region" description="Helical" evidence="7">
    <location>
        <begin position="410"/>
        <end position="429"/>
    </location>
</feature>
<organism evidence="8 9">
    <name type="scientific">Rhodovulum iodosum</name>
    <dbReference type="NCBI Taxonomy" id="68291"/>
    <lineage>
        <taxon>Bacteria</taxon>
        <taxon>Pseudomonadati</taxon>
        <taxon>Pseudomonadota</taxon>
        <taxon>Alphaproteobacteria</taxon>
        <taxon>Rhodobacterales</taxon>
        <taxon>Paracoccaceae</taxon>
        <taxon>Rhodovulum</taxon>
    </lineage>
</organism>
<feature type="transmembrane region" description="Helical" evidence="7">
    <location>
        <begin position="382"/>
        <end position="404"/>
    </location>
</feature>
<gene>
    <name evidence="8" type="ORF">Ga0609869_003586</name>
</gene>
<reference evidence="8 9" key="1">
    <citation type="submission" date="2024-06" db="EMBL/GenBank/DDBJ databases">
        <title>Genome of Rhodovulum iodosum, a marine photoferrotroph.</title>
        <authorList>
            <person name="Bianchini G."/>
            <person name="Nikeleit V."/>
            <person name="Kappler A."/>
            <person name="Bryce C."/>
            <person name="Sanchez-Baracaldo P."/>
        </authorList>
    </citation>
    <scope>NUCLEOTIDE SEQUENCE [LARGE SCALE GENOMIC DNA]</scope>
    <source>
        <strain evidence="8 9">UT/N1</strain>
    </source>
</reference>
<dbReference type="InterPro" id="IPR050833">
    <property type="entry name" value="Poly_Biosynth_Transport"/>
</dbReference>
<evidence type="ECO:0000256" key="6">
    <source>
        <dbReference type="ARBA" id="ARBA00023136"/>
    </source>
</evidence>
<proteinExistence type="inferred from homology"/>
<accession>A0ABV3XXZ2</accession>
<comment type="similarity">
    <text evidence="2">Belongs to the polysaccharide synthase family.</text>
</comment>
<evidence type="ECO:0000313" key="8">
    <source>
        <dbReference type="EMBL" id="MEX5730233.1"/>
    </source>
</evidence>
<evidence type="ECO:0000256" key="5">
    <source>
        <dbReference type="ARBA" id="ARBA00022989"/>
    </source>
</evidence>
<dbReference type="Proteomes" id="UP001560019">
    <property type="component" value="Unassembled WGS sequence"/>
</dbReference>
<sequence length="459" mass="50413">MFAKYRIAGLMPGRNSLGRRVFRAGGWSMVQILSTHTFRLVSNLIMTRLLLPEAFGLMAMVGTVLTAFSLFSEIGIDRSIMRERDGDDPHFLRVAWVVKMGRFAVIAIAVLLAAGALALLAPGLAPPGTVYADPRLPGLIALSALSALSPLMLGGVSTCRDLTLRRLENRRYALVMIASQALSLLCMLGFAQLSPTVWALMAGMLSKSLFVLIASHIFYPGPRMRFEWDAEIARRLWTFGKFLMGSSVFSFLSNHADKLILGSLLGAGTFGLYVIAQIWVMAGRQLINRLSNHVGFPAVSEIMRDRPQDLPRLYRKFQTVIDLFCLGAFLAFFFLGRQMMNFLYTEQYAVAGQYVQLMSIAFLVMRFQTLNGLVMNTGNTRAIMLIAMVRGVAICLTVPLGFHLLGIEGAILAASLNQLLTAPYTLALLRPVLGARQILFDTAWFVAAVAAAALVYLAV</sequence>
<keyword evidence="4 7" id="KW-0812">Transmembrane</keyword>
<keyword evidence="3" id="KW-1003">Cell membrane</keyword>
<feature type="transmembrane region" description="Helical" evidence="7">
    <location>
        <begin position="197"/>
        <end position="220"/>
    </location>
</feature>
<evidence type="ECO:0000256" key="2">
    <source>
        <dbReference type="ARBA" id="ARBA00007430"/>
    </source>
</evidence>
<dbReference type="PANTHER" id="PTHR30250">
    <property type="entry name" value="PST FAMILY PREDICTED COLANIC ACID TRANSPORTER"/>
    <property type="match status" value="1"/>
</dbReference>
<keyword evidence="6 7" id="KW-0472">Membrane</keyword>
<keyword evidence="9" id="KW-1185">Reference proteome</keyword>
<evidence type="ECO:0000256" key="1">
    <source>
        <dbReference type="ARBA" id="ARBA00004651"/>
    </source>
</evidence>